<dbReference type="Gene3D" id="3.10.129.10">
    <property type="entry name" value="Hotdog Thioesterase"/>
    <property type="match status" value="1"/>
</dbReference>
<dbReference type="InterPro" id="IPR002539">
    <property type="entry name" value="MaoC-like_dom"/>
</dbReference>
<dbReference type="CDD" id="cd03449">
    <property type="entry name" value="R_hydratase"/>
    <property type="match status" value="1"/>
</dbReference>
<accession>A0ABX2TKQ5</accession>
<reference evidence="2 3" key="1">
    <citation type="submission" date="2020-05" db="EMBL/GenBank/DDBJ databases">
        <title>Azospirillum oleiclasticum sp. nov, a nitrogen-fixing and heavy crude oil-emulsifying bacterium isolated from the crude oil of Yumen Oilfield.</title>
        <authorList>
            <person name="Wu D."/>
            <person name="Cai M."/>
            <person name="Zhang X."/>
        </authorList>
    </citation>
    <scope>NUCLEOTIDE SEQUENCE [LARGE SCALE GENOMIC DNA]</scope>
    <source>
        <strain evidence="2 3">ROY-1-1-2</strain>
    </source>
</reference>
<dbReference type="PANTHER" id="PTHR43437:SF3">
    <property type="entry name" value="HYDROXYACYL-THIOESTER DEHYDRATASE TYPE 2, MITOCHONDRIAL"/>
    <property type="match status" value="1"/>
</dbReference>
<evidence type="ECO:0000313" key="2">
    <source>
        <dbReference type="EMBL" id="NYZ23723.1"/>
    </source>
</evidence>
<protein>
    <submittedName>
        <fullName evidence="2">MaoC family dehydratase</fullName>
    </submittedName>
</protein>
<dbReference type="EMBL" id="JABFDB010000031">
    <property type="protein sequence ID" value="NYZ23723.1"/>
    <property type="molecule type" value="Genomic_DNA"/>
</dbReference>
<comment type="caution">
    <text evidence="2">The sequence shown here is derived from an EMBL/GenBank/DDBJ whole genome shotgun (WGS) entry which is preliminary data.</text>
</comment>
<name>A0ABX2TKQ5_9PROT</name>
<dbReference type="InterPro" id="IPR029069">
    <property type="entry name" value="HotDog_dom_sf"/>
</dbReference>
<dbReference type="InterPro" id="IPR003965">
    <property type="entry name" value="Fatty_acid_synthase"/>
</dbReference>
<dbReference type="PANTHER" id="PTHR43437">
    <property type="entry name" value="HYDROXYACYL-THIOESTER DEHYDRATASE TYPE 2, MITOCHONDRIAL-RELATED"/>
    <property type="match status" value="1"/>
</dbReference>
<organism evidence="2 3">
    <name type="scientific">Azospirillum oleiclasticum</name>
    <dbReference type="NCBI Taxonomy" id="2735135"/>
    <lineage>
        <taxon>Bacteria</taxon>
        <taxon>Pseudomonadati</taxon>
        <taxon>Pseudomonadota</taxon>
        <taxon>Alphaproteobacteria</taxon>
        <taxon>Rhodospirillales</taxon>
        <taxon>Azospirillaceae</taxon>
        <taxon>Azospirillum</taxon>
    </lineage>
</organism>
<proteinExistence type="predicted"/>
<evidence type="ECO:0000313" key="3">
    <source>
        <dbReference type="Proteomes" id="UP000584642"/>
    </source>
</evidence>
<sequence>MDDVRQIQRDMQGYCIEDLTVGMTASFAKTITDADIVLYAGISGDTNPVHINQEYASGTMFQGRIAHGMLTAGLISAVLGTKLPGPGCIYMSQTLKFKAPVRSGDTVTARATITEVIREKKRCVIRTVCTTGDTVVLEGEALLMVPSRG</sequence>
<dbReference type="InterPro" id="IPR050965">
    <property type="entry name" value="UPF0336/Enoyl-CoA_hydratase"/>
</dbReference>
<gene>
    <name evidence="2" type="ORF">HND93_28825</name>
</gene>
<dbReference type="RefSeq" id="WP_180285500.1">
    <property type="nucleotide sequence ID" value="NZ_JABFDB010000031.1"/>
</dbReference>
<dbReference type="Proteomes" id="UP000584642">
    <property type="component" value="Unassembled WGS sequence"/>
</dbReference>
<dbReference type="PRINTS" id="PR01483">
    <property type="entry name" value="FASYNTHASE"/>
</dbReference>
<evidence type="ECO:0000259" key="1">
    <source>
        <dbReference type="Pfam" id="PF01575"/>
    </source>
</evidence>
<dbReference type="Pfam" id="PF01575">
    <property type="entry name" value="MaoC_dehydratas"/>
    <property type="match status" value="1"/>
</dbReference>
<feature type="domain" description="MaoC-like" evidence="1">
    <location>
        <begin position="28"/>
        <end position="128"/>
    </location>
</feature>
<dbReference type="SUPFAM" id="SSF54637">
    <property type="entry name" value="Thioesterase/thiol ester dehydrase-isomerase"/>
    <property type="match status" value="1"/>
</dbReference>
<keyword evidence="3" id="KW-1185">Reference proteome</keyword>